<evidence type="ECO:0000313" key="4">
    <source>
        <dbReference type="EMBL" id="APB00449.1"/>
    </source>
</evidence>
<dbReference type="Gene3D" id="3.90.25.10">
    <property type="entry name" value="UDP-galactose 4-epimerase, domain 1"/>
    <property type="match status" value="1"/>
</dbReference>
<dbReference type="PANTHER" id="PTHR42748">
    <property type="entry name" value="NITROGEN METABOLITE REPRESSION PROTEIN NMRA FAMILY MEMBER"/>
    <property type="match status" value="1"/>
</dbReference>
<feature type="domain" description="NmrA-like" evidence="3">
    <location>
        <begin position="8"/>
        <end position="269"/>
    </location>
</feature>
<dbReference type="EMBL" id="BBYQ01000012">
    <property type="protein sequence ID" value="GAP26997.1"/>
    <property type="molecule type" value="Genomic_DNA"/>
</dbReference>
<evidence type="ECO:0000313" key="7">
    <source>
        <dbReference type="Proteomes" id="UP000180166"/>
    </source>
</evidence>
<dbReference type="SUPFAM" id="SSF51735">
    <property type="entry name" value="NAD(P)-binding Rossmann-fold domains"/>
    <property type="match status" value="1"/>
</dbReference>
<evidence type="ECO:0000256" key="1">
    <source>
        <dbReference type="ARBA" id="ARBA00006328"/>
    </source>
</evidence>
<accession>A0A0B8N8C3</accession>
<dbReference type="GO" id="GO:0047886">
    <property type="term" value="F:farnesol dehydrogenase activity"/>
    <property type="evidence" value="ECO:0007669"/>
    <property type="project" value="UniProtKB-EC"/>
</dbReference>
<evidence type="ECO:0000313" key="6">
    <source>
        <dbReference type="Proteomes" id="UP000037179"/>
    </source>
</evidence>
<organism evidence="4 7">
    <name type="scientific">Nocardia seriolae</name>
    <dbReference type="NCBI Taxonomy" id="37332"/>
    <lineage>
        <taxon>Bacteria</taxon>
        <taxon>Bacillati</taxon>
        <taxon>Actinomycetota</taxon>
        <taxon>Actinomycetes</taxon>
        <taxon>Mycobacteriales</taxon>
        <taxon>Nocardiaceae</taxon>
        <taxon>Nocardia</taxon>
    </lineage>
</organism>
<comment type="similarity">
    <text evidence="1">Belongs to the NmrA-type oxidoreductase family.</text>
</comment>
<evidence type="ECO:0000313" key="5">
    <source>
        <dbReference type="EMBL" id="GAP26997.1"/>
    </source>
</evidence>
<sequence>MNNGHGPVLVIGATGRQGGAAARALLEKGWPVRAFVRHPESPRAAALRAAGAELAMGDLDDEDSLRAAMDGVHGVFLMLTMMEGVHISLAAVAAEERRGKAVAELAAKTGVAHLVYSSLQGVGAGSGIEYYDAKEHIEDHIRALGLPATFLRPVSFMDTFATYQRPSRDGDHLVLALPIPPDLPMQLIAIEDIGRFAALAFDRPDAFLGRVVDLAGDALTPTEIAETLARRAGLTPRTVQVPVAQISAFDEQVGKMFAHFNSHPARAIDIAALRAELPELLTFDGWLRATDWKL</sequence>
<proteinExistence type="inferred from homology"/>
<dbReference type="RefSeq" id="WP_033086123.1">
    <property type="nucleotide sequence ID" value="NZ_AP017900.1"/>
</dbReference>
<name>A0A0B8N8C3_9NOCA</name>
<dbReference type="Gene3D" id="3.40.50.720">
    <property type="entry name" value="NAD(P)-binding Rossmann-like Domain"/>
    <property type="match status" value="1"/>
</dbReference>
<keyword evidence="6" id="KW-1185">Reference proteome</keyword>
<gene>
    <name evidence="4" type="primary">fldH</name>
    <name evidence="4" type="ORF">NS506_06413</name>
    <name evidence="5" type="ORF">NSK11_contig00012-0032</name>
</gene>
<dbReference type="EMBL" id="CP017839">
    <property type="protein sequence ID" value="APB00449.1"/>
    <property type="molecule type" value="Genomic_DNA"/>
</dbReference>
<reference evidence="6" key="1">
    <citation type="submission" date="2015-07" db="EMBL/GenBank/DDBJ databases">
        <title>Nocardia seriolae U-1 whole genome shotgun sequence.</title>
        <authorList>
            <person name="Imajoh M."/>
            <person name="Fukumoto Y."/>
            <person name="Sukeda M."/>
            <person name="Yamane J."/>
            <person name="Yamasaki K."/>
            <person name="Shimizu M."/>
            <person name="Ohnishi K."/>
            <person name="Oshima S."/>
        </authorList>
    </citation>
    <scope>NUCLEOTIDE SEQUENCE [LARGE SCALE GENOMIC DNA]</scope>
    <source>
        <strain evidence="6">U-1</strain>
    </source>
</reference>
<dbReference type="GeneID" id="93373697"/>
<dbReference type="Pfam" id="PF05368">
    <property type="entry name" value="NmrA"/>
    <property type="match status" value="1"/>
</dbReference>
<reference evidence="5 6" key="2">
    <citation type="journal article" date="2016" name="Genome Announc.">
        <title>Draft Genome Sequence of Erythromycin- and Oxytetracycline-Sensitive Nocardia seriolae Strain U-1 (NBRC 110359).</title>
        <authorList>
            <person name="Imajoh M."/>
            <person name="Sukeda M."/>
            <person name="Shimizu M."/>
            <person name="Yamane J."/>
            <person name="Ohnishi K."/>
            <person name="Oshima S."/>
        </authorList>
    </citation>
    <scope>NUCLEOTIDE SEQUENCE [LARGE SCALE GENOMIC DNA]</scope>
    <source>
        <strain evidence="5 6">U-1</strain>
    </source>
</reference>
<dbReference type="CDD" id="cd05251">
    <property type="entry name" value="NmrA_like_SDR_a"/>
    <property type="match status" value="1"/>
</dbReference>
<dbReference type="OrthoDB" id="319724at2"/>
<evidence type="ECO:0000259" key="3">
    <source>
        <dbReference type="Pfam" id="PF05368"/>
    </source>
</evidence>
<keyword evidence="2" id="KW-0521">NADP</keyword>
<dbReference type="AlphaFoldDB" id="A0A0B8N8C3"/>
<dbReference type="InterPro" id="IPR036291">
    <property type="entry name" value="NAD(P)-bd_dom_sf"/>
</dbReference>
<protein>
    <submittedName>
        <fullName evidence="4">Farnesol dehydrogenase</fullName>
        <ecNumber evidence="4">1.1.1.216</ecNumber>
    </submittedName>
    <submittedName>
        <fullName evidence="5">NmrA family transcriptional regulator</fullName>
    </submittedName>
</protein>
<dbReference type="Proteomes" id="UP000180166">
    <property type="component" value="Chromosome"/>
</dbReference>
<keyword evidence="4" id="KW-0560">Oxidoreductase</keyword>
<dbReference type="InterPro" id="IPR008030">
    <property type="entry name" value="NmrA-like"/>
</dbReference>
<dbReference type="Proteomes" id="UP000037179">
    <property type="component" value="Unassembled WGS sequence"/>
</dbReference>
<reference evidence="4 7" key="3">
    <citation type="submission" date="2016-10" db="EMBL/GenBank/DDBJ databases">
        <title>Genome sequence of Nocardia seriolae strain EM150506, isolated from Anguila japonica.</title>
        <authorList>
            <person name="Han H.-J."/>
        </authorList>
    </citation>
    <scope>NUCLEOTIDE SEQUENCE [LARGE SCALE GENOMIC DNA]</scope>
    <source>
        <strain evidence="4 7">EM150506</strain>
    </source>
</reference>
<dbReference type="KEGG" id="nsr:NS506_06413"/>
<dbReference type="PANTHER" id="PTHR42748:SF7">
    <property type="entry name" value="NMRA LIKE REDOX SENSOR 1-RELATED"/>
    <property type="match status" value="1"/>
</dbReference>
<evidence type="ECO:0000256" key="2">
    <source>
        <dbReference type="ARBA" id="ARBA00022857"/>
    </source>
</evidence>
<dbReference type="InterPro" id="IPR051164">
    <property type="entry name" value="NmrA-like_oxidored"/>
</dbReference>
<dbReference type="EC" id="1.1.1.216" evidence="4"/>